<keyword evidence="2" id="KW-0121">Carboxypeptidase</keyword>
<dbReference type="InterPro" id="IPR001563">
    <property type="entry name" value="Peptidase_S10"/>
</dbReference>
<dbReference type="EMBL" id="CP144547">
    <property type="protein sequence ID" value="WVW85942.1"/>
    <property type="molecule type" value="Genomic_DNA"/>
</dbReference>
<keyword evidence="3" id="KW-0645">Protease</keyword>
<evidence type="ECO:0000256" key="6">
    <source>
        <dbReference type="SAM" id="Phobius"/>
    </source>
</evidence>
<dbReference type="EMBL" id="KI894024">
    <property type="protein sequence ID" value="OCF23302.1"/>
    <property type="molecule type" value="Genomic_DNA"/>
</dbReference>
<keyword evidence="6" id="KW-0472">Membrane</keyword>
<organism evidence="7">
    <name type="scientific">Kwoniella bestiolae CBS 10118</name>
    <dbReference type="NCBI Taxonomy" id="1296100"/>
    <lineage>
        <taxon>Eukaryota</taxon>
        <taxon>Fungi</taxon>
        <taxon>Dikarya</taxon>
        <taxon>Basidiomycota</taxon>
        <taxon>Agaricomycotina</taxon>
        <taxon>Tremellomycetes</taxon>
        <taxon>Tremellales</taxon>
        <taxon>Cryptococcaceae</taxon>
        <taxon>Kwoniella</taxon>
    </lineage>
</organism>
<evidence type="ECO:0000313" key="7">
    <source>
        <dbReference type="EMBL" id="OCF23302.1"/>
    </source>
</evidence>
<name>A0A1B9FX05_9TREE</name>
<keyword evidence="4" id="KW-0378">Hydrolase</keyword>
<evidence type="ECO:0000256" key="4">
    <source>
        <dbReference type="ARBA" id="ARBA00022801"/>
    </source>
</evidence>
<dbReference type="PANTHER" id="PTHR11802:SF201">
    <property type="entry name" value="CARBOXYPEPTIDASE"/>
    <property type="match status" value="1"/>
</dbReference>
<keyword evidence="9" id="KW-1185">Reference proteome</keyword>
<keyword evidence="6" id="KW-1133">Transmembrane helix</keyword>
<dbReference type="Gene3D" id="1.10.287.410">
    <property type="match status" value="1"/>
</dbReference>
<dbReference type="AlphaFoldDB" id="A0A1B9FX05"/>
<dbReference type="PRINTS" id="PR00724">
    <property type="entry name" value="CRBOXYPTASEC"/>
</dbReference>
<dbReference type="RefSeq" id="XP_019044372.1">
    <property type="nucleotide sequence ID" value="XM_019194249.1"/>
</dbReference>
<dbReference type="InterPro" id="IPR029058">
    <property type="entry name" value="AB_hydrolase_fold"/>
</dbReference>
<sequence length="485" mass="54571">MSDKKPSPTTDREAARVRTLHRTTNILKMGLASLVPFLFAYTAYHINTLEVTGIRNLNCGAGDNQVTNGYVHLENGNLFFSLFEGKDEAKNNGLVVQFEGGPGATAFDYPFIGAGPCQLTPGGEPSLSGLTPAPYPWTEHANLLVVDFPIGAGWSYNTSDQSPASTSDKAAEEFDDFLQVILKQWPQFQRQPLILSTLSYGGTTGSHIASTVLKRNNEAKDQFWPSRVIKQFDQILFGNPYADAMSEIYAQWDVMCNTSPKGYNETICTHFRDDLTQCLDKLRYIDEVENTKELRLDAMKPCVKSPEIRFEAPLYNRYNRKEPRCYPTNLCFWWMGMLTEMMNSREMREWLGVTHHVERWWYAGPAMFRFANEADHMQSAYKLLSPVLEAGTRLLAYSGLEDTMVPYLGTISWMNRLPNPQLKTFRSSSAQTVSNDFFQGTVINPGSDVTLIGIEGAGHLVEQTHAALTQEMIRQAVQGKNYNPV</sequence>
<reference evidence="8" key="4">
    <citation type="submission" date="2024-02" db="EMBL/GenBank/DDBJ databases">
        <title>Comparative genomics of Cryptococcus and Kwoniella reveals pathogenesis evolution and contrasting modes of karyotype evolution via chromosome fusion or intercentromeric recombination.</title>
        <authorList>
            <person name="Coelho M.A."/>
            <person name="David-Palma M."/>
            <person name="Shea T."/>
            <person name="Bowers K."/>
            <person name="McGinley-Smith S."/>
            <person name="Mohammad A.W."/>
            <person name="Gnirke A."/>
            <person name="Yurkov A.M."/>
            <person name="Nowrousian M."/>
            <person name="Sun S."/>
            <person name="Cuomo C.A."/>
            <person name="Heitman J."/>
        </authorList>
    </citation>
    <scope>NUCLEOTIDE SEQUENCE</scope>
    <source>
        <strain evidence="8">CBS 10118</strain>
    </source>
</reference>
<protein>
    <recommendedName>
        <fullName evidence="10">Serine carboxypeptidase</fullName>
    </recommendedName>
</protein>
<keyword evidence="5" id="KW-0325">Glycoprotein</keyword>
<evidence type="ECO:0000313" key="8">
    <source>
        <dbReference type="EMBL" id="WVW85942.1"/>
    </source>
</evidence>
<evidence type="ECO:0000256" key="1">
    <source>
        <dbReference type="ARBA" id="ARBA00009431"/>
    </source>
</evidence>
<proteinExistence type="inferred from homology"/>
<evidence type="ECO:0000256" key="2">
    <source>
        <dbReference type="ARBA" id="ARBA00022645"/>
    </source>
</evidence>
<dbReference type="GeneID" id="30212055"/>
<dbReference type="Gene3D" id="3.40.50.1820">
    <property type="entry name" value="alpha/beta hydrolase"/>
    <property type="match status" value="1"/>
</dbReference>
<dbReference type="PANTHER" id="PTHR11802">
    <property type="entry name" value="SERINE PROTEASE FAMILY S10 SERINE CARBOXYPEPTIDASE"/>
    <property type="match status" value="1"/>
</dbReference>
<gene>
    <name evidence="7" type="ORF">I302_07656</name>
    <name evidence="8" type="ORF">I302_107980</name>
</gene>
<dbReference type="VEuPathDB" id="FungiDB:I302_07656"/>
<dbReference type="STRING" id="1296100.A0A1B9FX05"/>
<evidence type="ECO:0000256" key="3">
    <source>
        <dbReference type="ARBA" id="ARBA00022670"/>
    </source>
</evidence>
<reference evidence="7" key="3">
    <citation type="submission" date="2014-01" db="EMBL/GenBank/DDBJ databases">
        <title>Evolution of pathogenesis and genome organization in the Tremellales.</title>
        <authorList>
            <person name="Cuomo C."/>
            <person name="Litvintseva A."/>
            <person name="Heitman J."/>
            <person name="Chen Y."/>
            <person name="Sun S."/>
            <person name="Springer D."/>
            <person name="Dromer F."/>
            <person name="Young S."/>
            <person name="Zeng Q."/>
            <person name="Chapman S."/>
            <person name="Gujja S."/>
            <person name="Saif S."/>
            <person name="Birren B."/>
        </authorList>
    </citation>
    <scope>NUCLEOTIDE SEQUENCE</scope>
    <source>
        <strain evidence="7">CBS 10118</strain>
    </source>
</reference>
<dbReference type="GO" id="GO:0006508">
    <property type="term" value="P:proteolysis"/>
    <property type="evidence" value="ECO:0007669"/>
    <property type="project" value="UniProtKB-KW"/>
</dbReference>
<dbReference type="SUPFAM" id="SSF53474">
    <property type="entry name" value="alpha/beta-Hydrolases"/>
    <property type="match status" value="1"/>
</dbReference>
<keyword evidence="6" id="KW-0812">Transmembrane</keyword>
<evidence type="ECO:0008006" key="10">
    <source>
        <dbReference type="Google" id="ProtNLM"/>
    </source>
</evidence>
<evidence type="ECO:0000256" key="5">
    <source>
        <dbReference type="ARBA" id="ARBA00023180"/>
    </source>
</evidence>
<feature type="transmembrane region" description="Helical" evidence="6">
    <location>
        <begin position="26"/>
        <end position="44"/>
    </location>
</feature>
<comment type="similarity">
    <text evidence="1">Belongs to the peptidase S10 family.</text>
</comment>
<dbReference type="Proteomes" id="UP000092730">
    <property type="component" value="Chromosome 7"/>
</dbReference>
<dbReference type="Pfam" id="PF00450">
    <property type="entry name" value="Peptidase_S10"/>
    <property type="match status" value="1"/>
</dbReference>
<reference evidence="7" key="1">
    <citation type="submission" date="2013-07" db="EMBL/GenBank/DDBJ databases">
        <title>The Genome Sequence of Cryptococcus bestiolae CBS10118.</title>
        <authorList>
            <consortium name="The Broad Institute Genome Sequencing Platform"/>
            <person name="Cuomo C."/>
            <person name="Litvintseva A."/>
            <person name="Chen Y."/>
            <person name="Heitman J."/>
            <person name="Sun S."/>
            <person name="Springer D."/>
            <person name="Dromer F."/>
            <person name="Young S.K."/>
            <person name="Zeng Q."/>
            <person name="Gargeya S."/>
            <person name="Fitzgerald M."/>
            <person name="Abouelleil A."/>
            <person name="Alvarado L."/>
            <person name="Berlin A.M."/>
            <person name="Chapman S.B."/>
            <person name="Dewar J."/>
            <person name="Goldberg J."/>
            <person name="Griggs A."/>
            <person name="Gujja S."/>
            <person name="Hansen M."/>
            <person name="Howarth C."/>
            <person name="Imamovic A."/>
            <person name="Larimer J."/>
            <person name="McCowan C."/>
            <person name="Murphy C."/>
            <person name="Pearson M."/>
            <person name="Priest M."/>
            <person name="Roberts A."/>
            <person name="Saif S."/>
            <person name="Shea T."/>
            <person name="Sykes S."/>
            <person name="Wortman J."/>
            <person name="Nusbaum C."/>
            <person name="Birren B."/>
        </authorList>
    </citation>
    <scope>NUCLEOTIDE SEQUENCE [LARGE SCALE GENOMIC DNA]</scope>
    <source>
        <strain evidence="7">CBS 10118</strain>
    </source>
</reference>
<accession>A0A1B9FX05</accession>
<dbReference type="GO" id="GO:0004185">
    <property type="term" value="F:serine-type carboxypeptidase activity"/>
    <property type="evidence" value="ECO:0007669"/>
    <property type="project" value="InterPro"/>
</dbReference>
<dbReference type="OrthoDB" id="2561683at2759"/>
<evidence type="ECO:0000313" key="9">
    <source>
        <dbReference type="Proteomes" id="UP000092730"/>
    </source>
</evidence>
<reference evidence="8" key="2">
    <citation type="submission" date="2013-07" db="EMBL/GenBank/DDBJ databases">
        <authorList>
            <consortium name="The Broad Institute Genome Sequencing Platform"/>
            <person name="Cuomo C."/>
            <person name="Litvintseva A."/>
            <person name="Chen Y."/>
            <person name="Heitman J."/>
            <person name="Sun S."/>
            <person name="Springer D."/>
            <person name="Dromer F."/>
            <person name="Young S.K."/>
            <person name="Zeng Q."/>
            <person name="Gargeya S."/>
            <person name="Fitzgerald M."/>
            <person name="Abouelleil A."/>
            <person name="Alvarado L."/>
            <person name="Berlin A.M."/>
            <person name="Chapman S.B."/>
            <person name="Dewar J."/>
            <person name="Goldberg J."/>
            <person name="Griggs A."/>
            <person name="Gujja S."/>
            <person name="Hansen M."/>
            <person name="Howarth C."/>
            <person name="Imamovic A."/>
            <person name="Larimer J."/>
            <person name="McCowan C."/>
            <person name="Murphy C."/>
            <person name="Pearson M."/>
            <person name="Priest M."/>
            <person name="Roberts A."/>
            <person name="Saif S."/>
            <person name="Shea T."/>
            <person name="Sykes S."/>
            <person name="Wortman J."/>
            <person name="Nusbaum C."/>
            <person name="Birren B."/>
        </authorList>
    </citation>
    <scope>NUCLEOTIDE SEQUENCE</scope>
    <source>
        <strain evidence="8">CBS 10118</strain>
    </source>
</reference>
<dbReference type="KEGG" id="kbi:30212055"/>